<dbReference type="OrthoDB" id="359909at2759"/>
<dbReference type="FunCoup" id="A0A0G4F0N6">
    <property type="interactions" value="36"/>
</dbReference>
<dbReference type="AlphaFoldDB" id="A0A0G4F0N6"/>
<accession>A0A0G4F0N6</accession>
<evidence type="ECO:0000313" key="2">
    <source>
        <dbReference type="Proteomes" id="UP000041254"/>
    </source>
</evidence>
<proteinExistence type="predicted"/>
<name>A0A0G4F0N6_VITBC</name>
<gene>
    <name evidence="1" type="ORF">Vbra_14054</name>
</gene>
<dbReference type="PhylomeDB" id="A0A0G4F0N6"/>
<organism evidence="1 2">
    <name type="scientific">Vitrella brassicaformis (strain CCMP3155)</name>
    <dbReference type="NCBI Taxonomy" id="1169540"/>
    <lineage>
        <taxon>Eukaryota</taxon>
        <taxon>Sar</taxon>
        <taxon>Alveolata</taxon>
        <taxon>Colpodellida</taxon>
        <taxon>Vitrellaceae</taxon>
        <taxon>Vitrella</taxon>
    </lineage>
</organism>
<sequence length="113" mass="14001">MSLLRTRSKTVARLPTRRTSNYDQRRLGRYPVPSEDVVWWENRFQVPGGQWEHVVSPFQLKLWFDWAQKFPVRWYSRLSVWFWQWTYPAIIFYGGYFKCCYEVDQSIKAKFWY</sequence>
<evidence type="ECO:0000313" key="1">
    <source>
        <dbReference type="EMBL" id="CEM04620.1"/>
    </source>
</evidence>
<reference evidence="1 2" key="1">
    <citation type="submission" date="2014-11" db="EMBL/GenBank/DDBJ databases">
        <authorList>
            <person name="Zhu J."/>
            <person name="Qi W."/>
            <person name="Song R."/>
        </authorList>
    </citation>
    <scope>NUCLEOTIDE SEQUENCE [LARGE SCALE GENOMIC DNA]</scope>
</reference>
<dbReference type="EMBL" id="CDMY01000354">
    <property type="protein sequence ID" value="CEM04620.1"/>
    <property type="molecule type" value="Genomic_DNA"/>
</dbReference>
<dbReference type="VEuPathDB" id="CryptoDB:Vbra_14054"/>
<protein>
    <submittedName>
        <fullName evidence="1">Uncharacterized protein</fullName>
    </submittedName>
</protein>
<dbReference type="OMA" id="LWKMFRD"/>
<dbReference type="Proteomes" id="UP000041254">
    <property type="component" value="Unassembled WGS sequence"/>
</dbReference>
<keyword evidence="2" id="KW-1185">Reference proteome</keyword>
<dbReference type="InParanoid" id="A0A0G4F0N6"/>